<keyword evidence="2 9" id="KW-0698">rRNA processing</keyword>
<name>A0A133VHA6_9EURY</name>
<dbReference type="EMBL" id="LHYG01000034">
    <property type="protein sequence ID" value="KXB05819.1"/>
    <property type="molecule type" value="Genomic_DNA"/>
</dbReference>
<dbReference type="GO" id="GO:0000494">
    <property type="term" value="P:box C/D sno(s)RNA 3'-end processing"/>
    <property type="evidence" value="ECO:0007669"/>
    <property type="project" value="TreeGrafter"/>
</dbReference>
<dbReference type="NCBIfam" id="NF003277">
    <property type="entry name" value="PRK04266.1-3"/>
    <property type="match status" value="1"/>
</dbReference>
<organism evidence="10 11">
    <name type="scientific">candidate division MSBL1 archaeon SCGC-AAA382F02</name>
    <dbReference type="NCBI Taxonomy" id="1698282"/>
    <lineage>
        <taxon>Archaea</taxon>
        <taxon>Methanobacteriati</taxon>
        <taxon>Methanobacteriota</taxon>
        <taxon>candidate division MSBL1</taxon>
    </lineage>
</organism>
<comment type="function">
    <text evidence="7 9">Involved in pre-rRNA and tRNA processing. Utilizes the methyl donor S-adenosyl-L-methionine to catalyze the site-specific 2'-hydroxyl methylation of ribose moieties in rRNA and tRNA. Site specificity is provided by a guide RNA that base pairs with the substrate. Methylation occurs at a characteristic distance from the sequence involved in base pairing with the guide RNA.</text>
</comment>
<evidence type="ECO:0000256" key="2">
    <source>
        <dbReference type="ARBA" id="ARBA00022552"/>
    </source>
</evidence>
<dbReference type="AlphaFoldDB" id="A0A133VHA6"/>
<dbReference type="PANTHER" id="PTHR10335:SF17">
    <property type="entry name" value="FIBRILLARIN"/>
    <property type="match status" value="1"/>
</dbReference>
<dbReference type="InterPro" id="IPR000692">
    <property type="entry name" value="Fibrillarin"/>
</dbReference>
<protein>
    <recommendedName>
        <fullName evidence="9">Fibrillarin-like rRNA/tRNA 2'-O-methyltransferase</fullName>
        <ecNumber evidence="9">2.1.1.-</ecNumber>
    </recommendedName>
</protein>
<dbReference type="CDD" id="cd02440">
    <property type="entry name" value="AdoMet_MTases"/>
    <property type="match status" value="1"/>
</dbReference>
<gene>
    <name evidence="9" type="primary">flpA</name>
    <name evidence="10" type="ORF">AKJ53_01930</name>
</gene>
<evidence type="ECO:0000256" key="5">
    <source>
        <dbReference type="ARBA" id="ARBA00022694"/>
    </source>
</evidence>
<dbReference type="Gene3D" id="3.30.200.20">
    <property type="entry name" value="Phosphorylase Kinase, domain 1"/>
    <property type="match status" value="1"/>
</dbReference>
<dbReference type="FunFam" id="3.30.200.20:FF:000613">
    <property type="entry name" value="Fibrillarin-like rRNA/tRNA 2'-O-methyltransferase"/>
    <property type="match status" value="1"/>
</dbReference>
<dbReference type="GO" id="GO:1990259">
    <property type="term" value="F:histone H2AQ104 methyltransferase activity"/>
    <property type="evidence" value="ECO:0007669"/>
    <property type="project" value="TreeGrafter"/>
</dbReference>
<dbReference type="Gene3D" id="3.40.50.150">
    <property type="entry name" value="Vaccinia Virus protein VP39"/>
    <property type="match status" value="1"/>
</dbReference>
<evidence type="ECO:0000256" key="1">
    <source>
        <dbReference type="ARBA" id="ARBA00010632"/>
    </source>
</evidence>
<dbReference type="Pfam" id="PF01269">
    <property type="entry name" value="Fibrillarin"/>
    <property type="match status" value="1"/>
</dbReference>
<comment type="similarity">
    <text evidence="1 9">Belongs to the methyltransferase superfamily. Fibrillarin family.</text>
</comment>
<comment type="caution">
    <text evidence="9">Lacks conserved residue(s) required for the propagation of feature annotation.</text>
</comment>
<dbReference type="PATRIC" id="fig|1698282.3.peg.285"/>
<dbReference type="PANTHER" id="PTHR10335">
    <property type="entry name" value="RRNA 2-O-METHYLTRANSFERASE FIBRILLARIN"/>
    <property type="match status" value="1"/>
</dbReference>
<evidence type="ECO:0000256" key="3">
    <source>
        <dbReference type="ARBA" id="ARBA00022603"/>
    </source>
</evidence>
<evidence type="ECO:0000256" key="8">
    <source>
        <dbReference type="ARBA" id="ARBA00063440"/>
    </source>
</evidence>
<dbReference type="Proteomes" id="UP000070491">
    <property type="component" value="Unassembled WGS sequence"/>
</dbReference>
<dbReference type="GO" id="GO:0008033">
    <property type="term" value="P:tRNA processing"/>
    <property type="evidence" value="ECO:0007669"/>
    <property type="project" value="UniProtKB-UniRule"/>
</dbReference>
<feature type="binding site" evidence="9">
    <location>
        <begin position="86"/>
        <end position="87"/>
    </location>
    <ligand>
        <name>S-adenosyl-L-methionine</name>
        <dbReference type="ChEBI" id="CHEBI:59789"/>
    </ligand>
</feature>
<keyword evidence="6 9" id="KW-0694">RNA-binding</keyword>
<dbReference type="HAMAP" id="MF_00351">
    <property type="entry name" value="RNA_methyltransf_FlpA"/>
    <property type="match status" value="1"/>
</dbReference>
<dbReference type="InterPro" id="IPR029063">
    <property type="entry name" value="SAM-dependent_MTases_sf"/>
</dbReference>
<comment type="caution">
    <text evidence="10">The sequence shown here is derived from an EMBL/GenBank/DDBJ whole genome shotgun (WGS) entry which is preliminary data.</text>
</comment>
<keyword evidence="5 9" id="KW-0819">tRNA processing</keyword>
<evidence type="ECO:0000313" key="11">
    <source>
        <dbReference type="Proteomes" id="UP000070491"/>
    </source>
</evidence>
<evidence type="ECO:0000313" key="10">
    <source>
        <dbReference type="EMBL" id="KXB05819.1"/>
    </source>
</evidence>
<comment type="subunit">
    <text evidence="8">Interacts with nop5. Component of box C/D small ribonucleoprotein (sRNP) particles that contain rpl7ae, FlpA and nop5, plus a guide RNA. These sRNP particles form homodimers, giving rise to an asymmetric holoenzyme.</text>
</comment>
<dbReference type="PRINTS" id="PR00052">
    <property type="entry name" value="FIBRILLARIN"/>
</dbReference>
<dbReference type="PIRSF" id="PIRSF006540">
    <property type="entry name" value="Nop17p"/>
    <property type="match status" value="1"/>
</dbReference>
<dbReference type="SMART" id="SM01206">
    <property type="entry name" value="Fibrillarin"/>
    <property type="match status" value="1"/>
</dbReference>
<reference evidence="10 11" key="1">
    <citation type="journal article" date="2016" name="Sci. Rep.">
        <title>Metabolic traits of an uncultured archaeal lineage -MSBL1- from brine pools of the Red Sea.</title>
        <authorList>
            <person name="Mwirichia R."/>
            <person name="Alam I."/>
            <person name="Rashid M."/>
            <person name="Vinu M."/>
            <person name="Ba-Alawi W."/>
            <person name="Anthony Kamau A."/>
            <person name="Kamanda Ngugi D."/>
            <person name="Goker M."/>
            <person name="Klenk H.P."/>
            <person name="Bajic V."/>
            <person name="Stingl U."/>
        </authorList>
    </citation>
    <scope>NUCLEOTIDE SEQUENCE [LARGE SCALE GENOMIC DNA]</scope>
    <source>
        <strain evidence="10">SCGC-AAA382F02</strain>
    </source>
</reference>
<dbReference type="GO" id="GO:0008649">
    <property type="term" value="F:rRNA methyltransferase activity"/>
    <property type="evidence" value="ECO:0007669"/>
    <property type="project" value="TreeGrafter"/>
</dbReference>
<keyword evidence="4 9" id="KW-0808">Transferase</keyword>
<keyword evidence="3 9" id="KW-0489">Methyltransferase</keyword>
<evidence type="ECO:0000256" key="6">
    <source>
        <dbReference type="ARBA" id="ARBA00022884"/>
    </source>
</evidence>
<dbReference type="SUPFAM" id="SSF53335">
    <property type="entry name" value="S-adenosyl-L-methionine-dependent methyltransferases"/>
    <property type="match status" value="1"/>
</dbReference>
<proteinExistence type="inferred from homology"/>
<dbReference type="EC" id="2.1.1.-" evidence="9"/>
<feature type="binding site" evidence="9">
    <location>
        <begin position="105"/>
        <end position="106"/>
    </location>
    <ligand>
        <name>S-adenosyl-L-methionine</name>
        <dbReference type="ChEBI" id="CHEBI:59789"/>
    </ligand>
</feature>
<dbReference type="NCBIfam" id="NF003276">
    <property type="entry name" value="PRK04266.1-2"/>
    <property type="match status" value="1"/>
</dbReference>
<keyword evidence="11" id="KW-1185">Reference proteome</keyword>
<evidence type="ECO:0000256" key="4">
    <source>
        <dbReference type="ARBA" id="ARBA00022679"/>
    </source>
</evidence>
<evidence type="ECO:0000256" key="7">
    <source>
        <dbReference type="ARBA" id="ARBA00057806"/>
    </source>
</evidence>
<dbReference type="GO" id="GO:0003723">
    <property type="term" value="F:RNA binding"/>
    <property type="evidence" value="ECO:0007669"/>
    <property type="project" value="UniProtKB-UniRule"/>
</dbReference>
<feature type="binding site" evidence="9">
    <location>
        <begin position="130"/>
        <end position="131"/>
    </location>
    <ligand>
        <name>S-adenosyl-L-methionine</name>
        <dbReference type="ChEBI" id="CHEBI:59789"/>
    </ligand>
</feature>
<evidence type="ECO:0000256" key="9">
    <source>
        <dbReference type="HAMAP-Rule" id="MF_00351"/>
    </source>
</evidence>
<sequence length="230" mass="26082">MRVTEHEKFDEVYWVEFEGGKLNLATKNLAPGTQVYDERLVEIEGEEYRIWDPYRSKLASAILRGVEEIPVKPGTKVLYLGAASGTTASHVSDIVGEEGMVYCVEISSRPLRDLLVTCEQRPNMAPILGDAQKVEEYQARIEQADLIYQDVAHPEQTNIALKNIEAFLQENGSALIALKARSIDVTKDPREIFRGEMKRLEEEMEIVESKLLDPYQKDHAMVLLKNKTES</sequence>
<accession>A0A133VHA6</accession>